<dbReference type="GO" id="GO:0004497">
    <property type="term" value="F:monooxygenase activity"/>
    <property type="evidence" value="ECO:0007669"/>
    <property type="project" value="InterPro"/>
</dbReference>
<evidence type="ECO:0000313" key="3">
    <source>
        <dbReference type="Proteomes" id="UP000807769"/>
    </source>
</evidence>
<dbReference type="GO" id="GO:0016705">
    <property type="term" value="F:oxidoreductase activity, acting on paired donors, with incorporation or reduction of molecular oxygen"/>
    <property type="evidence" value="ECO:0007669"/>
    <property type="project" value="InterPro"/>
</dbReference>
<name>A0A9P7ASB2_9AGAM</name>
<feature type="non-terminal residue" evidence="2">
    <location>
        <position position="1"/>
    </location>
</feature>
<organism evidence="2 3">
    <name type="scientific">Suillus subaureus</name>
    <dbReference type="NCBI Taxonomy" id="48587"/>
    <lineage>
        <taxon>Eukaryota</taxon>
        <taxon>Fungi</taxon>
        <taxon>Dikarya</taxon>
        <taxon>Basidiomycota</taxon>
        <taxon>Agaricomycotina</taxon>
        <taxon>Agaricomycetes</taxon>
        <taxon>Agaricomycetidae</taxon>
        <taxon>Boletales</taxon>
        <taxon>Suillineae</taxon>
        <taxon>Suillaceae</taxon>
        <taxon>Suillus</taxon>
    </lineage>
</organism>
<dbReference type="OrthoDB" id="5076166at2759"/>
<dbReference type="GO" id="GO:0005506">
    <property type="term" value="F:iron ion binding"/>
    <property type="evidence" value="ECO:0007669"/>
    <property type="project" value="InterPro"/>
</dbReference>
<comment type="caution">
    <text evidence="2">The sequence shown here is derived from an EMBL/GenBank/DDBJ whole genome shotgun (WGS) entry which is preliminary data.</text>
</comment>
<dbReference type="AlphaFoldDB" id="A0A9P7ASB2"/>
<reference evidence="2" key="1">
    <citation type="journal article" date="2020" name="New Phytol.">
        <title>Comparative genomics reveals dynamic genome evolution in host specialist ectomycorrhizal fungi.</title>
        <authorList>
            <person name="Lofgren L.A."/>
            <person name="Nguyen N.H."/>
            <person name="Vilgalys R."/>
            <person name="Ruytinx J."/>
            <person name="Liao H.L."/>
            <person name="Branco S."/>
            <person name="Kuo A."/>
            <person name="LaButti K."/>
            <person name="Lipzen A."/>
            <person name="Andreopoulos W."/>
            <person name="Pangilinan J."/>
            <person name="Riley R."/>
            <person name="Hundley H."/>
            <person name="Na H."/>
            <person name="Barry K."/>
            <person name="Grigoriev I.V."/>
            <person name="Stajich J.E."/>
            <person name="Kennedy P.G."/>
        </authorList>
    </citation>
    <scope>NUCLEOTIDE SEQUENCE</scope>
    <source>
        <strain evidence="2">MN1</strain>
    </source>
</reference>
<accession>A0A9P7ASB2</accession>
<proteinExistence type="predicted"/>
<sequence>FVYGVYCRYSHISLADVPGPESASFIMGNLKELYQGQAVEADFKWQTQFRNIVRFKGSFGIYQLMISNPAALQYILAKSGYQFPK</sequence>
<dbReference type="EMBL" id="JABBWG010000323">
    <property type="protein sequence ID" value="KAG1795506.1"/>
    <property type="molecule type" value="Genomic_DNA"/>
</dbReference>
<dbReference type="Gene3D" id="1.10.630.10">
    <property type="entry name" value="Cytochrome P450"/>
    <property type="match status" value="1"/>
</dbReference>
<evidence type="ECO:0000313" key="1">
    <source>
        <dbReference type="EMBL" id="KAG1795501.1"/>
    </source>
</evidence>
<dbReference type="GeneID" id="64623707"/>
<dbReference type="InterPro" id="IPR036396">
    <property type="entry name" value="Cyt_P450_sf"/>
</dbReference>
<dbReference type="RefSeq" id="XP_041185225.1">
    <property type="nucleotide sequence ID" value="XM_041329690.1"/>
</dbReference>
<feature type="non-terminal residue" evidence="2">
    <location>
        <position position="85"/>
    </location>
</feature>
<dbReference type="EMBL" id="JABBWG010000323">
    <property type="protein sequence ID" value="KAG1795501.1"/>
    <property type="molecule type" value="Genomic_DNA"/>
</dbReference>
<evidence type="ECO:0000313" key="2">
    <source>
        <dbReference type="EMBL" id="KAG1795506.1"/>
    </source>
</evidence>
<keyword evidence="3" id="KW-1185">Reference proteome</keyword>
<protein>
    <submittedName>
        <fullName evidence="2">Uncharacterized protein</fullName>
    </submittedName>
</protein>
<dbReference type="Proteomes" id="UP000807769">
    <property type="component" value="Unassembled WGS sequence"/>
</dbReference>
<dbReference type="GO" id="GO:0020037">
    <property type="term" value="F:heme binding"/>
    <property type="evidence" value="ECO:0007669"/>
    <property type="project" value="InterPro"/>
</dbReference>
<gene>
    <name evidence="2" type="ORF">BJ212DRAFT_1248719</name>
    <name evidence="1" type="ORF">BJ212DRAFT_1254277</name>
</gene>